<dbReference type="InterPro" id="IPR001628">
    <property type="entry name" value="Znf_hrmn_rcpt"/>
</dbReference>
<dbReference type="InterPro" id="IPR013088">
    <property type="entry name" value="Znf_NHR/GATA"/>
</dbReference>
<keyword evidence="4" id="KW-0862">Zinc</keyword>
<dbReference type="PANTHER" id="PTHR24086">
    <property type="entry name" value="NUCLEAR RECEPTOR SUBFAMILY 5 GROUP A"/>
    <property type="match status" value="1"/>
</dbReference>
<dbReference type="PRINTS" id="PR00047">
    <property type="entry name" value="STROIDFINGER"/>
</dbReference>
<dbReference type="PROSITE" id="PS00031">
    <property type="entry name" value="NUCLEAR_REC_DBD_1"/>
    <property type="match status" value="1"/>
</dbReference>
<organism evidence="12">
    <name type="scientific">Ceratitis capitata</name>
    <name type="common">Mediterranean fruit fly</name>
    <name type="synonym">Tephritis capitata</name>
    <dbReference type="NCBI Taxonomy" id="7213"/>
    <lineage>
        <taxon>Eukaryota</taxon>
        <taxon>Metazoa</taxon>
        <taxon>Ecdysozoa</taxon>
        <taxon>Arthropoda</taxon>
        <taxon>Hexapoda</taxon>
        <taxon>Insecta</taxon>
        <taxon>Pterygota</taxon>
        <taxon>Neoptera</taxon>
        <taxon>Endopterygota</taxon>
        <taxon>Diptera</taxon>
        <taxon>Brachycera</taxon>
        <taxon>Muscomorpha</taxon>
        <taxon>Tephritoidea</taxon>
        <taxon>Tephritidae</taxon>
        <taxon>Ceratitis</taxon>
        <taxon>Ceratitis</taxon>
    </lineage>
</organism>
<evidence type="ECO:0000256" key="5">
    <source>
        <dbReference type="ARBA" id="ARBA00023015"/>
    </source>
</evidence>
<protein>
    <submittedName>
        <fullName evidence="12">Nuclear hormone receptor FTZ-F1</fullName>
    </submittedName>
</protein>
<dbReference type="Gene3D" id="3.30.50.10">
    <property type="entry name" value="Erythroid Transcription Factor GATA-1, subunit A"/>
    <property type="match status" value="1"/>
</dbReference>
<keyword evidence="2" id="KW-0479">Metal-binding</keyword>
<dbReference type="SUPFAM" id="SSF57716">
    <property type="entry name" value="Glucocorticoid receptor-like (DNA-binding domain)"/>
    <property type="match status" value="1"/>
</dbReference>
<evidence type="ECO:0000256" key="2">
    <source>
        <dbReference type="ARBA" id="ARBA00022723"/>
    </source>
</evidence>
<dbReference type="GO" id="GO:0000978">
    <property type="term" value="F:RNA polymerase II cis-regulatory region sequence-specific DNA binding"/>
    <property type="evidence" value="ECO:0007669"/>
    <property type="project" value="TreeGrafter"/>
</dbReference>
<reference evidence="12" key="1">
    <citation type="submission" date="2013-07" db="EMBL/GenBank/DDBJ databases">
        <authorList>
            <person name="Geib S."/>
        </authorList>
    </citation>
    <scope>NUCLEOTIDE SEQUENCE</scope>
</reference>
<dbReference type="EMBL" id="GAMC01021468">
    <property type="protein sequence ID" value="JAB85087.1"/>
    <property type="molecule type" value="mRNA"/>
</dbReference>
<gene>
    <name evidence="12" type="primary">FTZF1</name>
</gene>
<keyword evidence="8 12" id="KW-0675">Receptor</keyword>
<dbReference type="GO" id="GO:0009888">
    <property type="term" value="P:tissue development"/>
    <property type="evidence" value="ECO:0007669"/>
    <property type="project" value="TreeGrafter"/>
</dbReference>
<evidence type="ECO:0000256" key="3">
    <source>
        <dbReference type="ARBA" id="ARBA00022771"/>
    </source>
</evidence>
<evidence type="ECO:0000256" key="8">
    <source>
        <dbReference type="ARBA" id="ARBA00023170"/>
    </source>
</evidence>
<reference evidence="12" key="2">
    <citation type="journal article" date="2014" name="BMC Genomics">
        <title>A genomic perspective to assessing quality of mass-reared SIT flies used in Mediterranean fruit fly (Ceratitis capitata) eradication in California.</title>
        <authorList>
            <person name="Calla B."/>
            <person name="Hall B."/>
            <person name="Hou S."/>
            <person name="Geib S.M."/>
        </authorList>
    </citation>
    <scope>NUCLEOTIDE SEQUENCE</scope>
</reference>
<keyword evidence="3" id="KW-0863">Zinc-finger</keyword>
<dbReference type="AlphaFoldDB" id="W8AHG9"/>
<evidence type="ECO:0000313" key="12">
    <source>
        <dbReference type="EMBL" id="JAB85087.1"/>
    </source>
</evidence>
<dbReference type="Pfam" id="PF00105">
    <property type="entry name" value="zf-C4"/>
    <property type="match status" value="1"/>
</dbReference>
<dbReference type="InterPro" id="IPR016355">
    <property type="entry name" value="NR5-like"/>
</dbReference>
<evidence type="ECO:0000256" key="7">
    <source>
        <dbReference type="ARBA" id="ARBA00023163"/>
    </source>
</evidence>
<feature type="region of interest" description="Disordered" evidence="10">
    <location>
        <begin position="205"/>
        <end position="239"/>
    </location>
</feature>
<dbReference type="GO" id="GO:0090575">
    <property type="term" value="C:RNA polymerase II transcription regulator complex"/>
    <property type="evidence" value="ECO:0007669"/>
    <property type="project" value="TreeGrafter"/>
</dbReference>
<dbReference type="OrthoDB" id="10004999at2759"/>
<evidence type="ECO:0000259" key="11">
    <source>
        <dbReference type="PROSITE" id="PS51030"/>
    </source>
</evidence>
<proteinExistence type="evidence at transcript level"/>
<evidence type="ECO:0000256" key="4">
    <source>
        <dbReference type="ARBA" id="ARBA00022833"/>
    </source>
</evidence>
<comment type="subcellular location">
    <subcellularLocation>
        <location evidence="1">Nucleus</location>
    </subcellularLocation>
</comment>
<dbReference type="PANTHER" id="PTHR24086:SF15">
    <property type="entry name" value="NUCLEAR HORMONE RECEPTOR FTZ-F1"/>
    <property type="match status" value="1"/>
</dbReference>
<evidence type="ECO:0000256" key="6">
    <source>
        <dbReference type="ARBA" id="ARBA00023125"/>
    </source>
</evidence>
<keyword evidence="6" id="KW-0238">DNA-binding</keyword>
<dbReference type="SMART" id="SM00399">
    <property type="entry name" value="ZnF_C4"/>
    <property type="match status" value="1"/>
</dbReference>
<dbReference type="GO" id="GO:0004879">
    <property type="term" value="F:nuclear receptor activity"/>
    <property type="evidence" value="ECO:0007669"/>
    <property type="project" value="InterPro"/>
</dbReference>
<evidence type="ECO:0000256" key="10">
    <source>
        <dbReference type="SAM" id="MobiDB-lite"/>
    </source>
</evidence>
<evidence type="ECO:0000256" key="1">
    <source>
        <dbReference type="ARBA" id="ARBA00004123"/>
    </source>
</evidence>
<sequence length="370" mass="39257">MENSPSNSIEKQIDNFLEHFKRSASKAMEADWCSSGSGSGSGGSGSGGVAGEGLCSSIFSGITANGSAVNQSPIKQLSLQQQQQQPLQHPLLQRTKSRSSCLDISDLSDNDVESVLAESQAIVLSASQQRQQQLINQHMLESQTSVSSGASIQTVLQQSMYASTTSTNSLQQQQQQQQNIANNPNFSYSYIYNFDSQYVFPTGYQDNTSSHSQQSVGGGASGGGGGGSSTSSNATNVVLLNGGNPNASGGYMTLLPPATSSGGHMGISSGGAGPSQGGSGEGIDFKHLFEELCPVCGDKVSGYHYGLLTCESCKGFFKRTVQNKKVYTCVAERSCHIDKTQRKRCPYCRFQKCLEVGMKLEGECNAFFII</sequence>
<accession>W8AHG9</accession>
<name>W8AHG9_CERCA</name>
<feature type="compositionally biased region" description="Gly residues" evidence="10">
    <location>
        <begin position="216"/>
        <end position="228"/>
    </location>
</feature>
<feature type="domain" description="Nuclear receptor" evidence="11">
    <location>
        <begin position="290"/>
        <end position="365"/>
    </location>
</feature>
<keyword evidence="7" id="KW-0804">Transcription</keyword>
<keyword evidence="9" id="KW-0539">Nucleus</keyword>
<dbReference type="GO" id="GO:0008270">
    <property type="term" value="F:zinc ion binding"/>
    <property type="evidence" value="ECO:0007669"/>
    <property type="project" value="UniProtKB-KW"/>
</dbReference>
<dbReference type="GO" id="GO:0009755">
    <property type="term" value="P:hormone-mediated signaling pathway"/>
    <property type="evidence" value="ECO:0007669"/>
    <property type="project" value="TreeGrafter"/>
</dbReference>
<dbReference type="EMBL" id="GAMC01021469">
    <property type="protein sequence ID" value="JAB85086.1"/>
    <property type="molecule type" value="mRNA"/>
</dbReference>
<dbReference type="FunFam" id="3.30.50.10:FF:000006">
    <property type="entry name" value="Nuclear receptor subfamily 5 group A member"/>
    <property type="match status" value="1"/>
</dbReference>
<keyword evidence="5" id="KW-0805">Transcription regulation</keyword>
<dbReference type="PROSITE" id="PS51030">
    <property type="entry name" value="NUCLEAR_REC_DBD_2"/>
    <property type="match status" value="1"/>
</dbReference>
<evidence type="ECO:0000256" key="9">
    <source>
        <dbReference type="ARBA" id="ARBA00023242"/>
    </source>
</evidence>